<dbReference type="EMBL" id="JARFPK010000031">
    <property type="protein sequence ID" value="MDF0591222.1"/>
    <property type="molecule type" value="Genomic_DNA"/>
</dbReference>
<dbReference type="InterPro" id="IPR016181">
    <property type="entry name" value="Acyl_CoA_acyltransferase"/>
</dbReference>
<evidence type="ECO:0000313" key="1">
    <source>
        <dbReference type="EMBL" id="MDF0591222.1"/>
    </source>
</evidence>
<organism evidence="1 2">
    <name type="scientific">Candidatus Methanocrinis natronophilus</name>
    <dbReference type="NCBI Taxonomy" id="3033396"/>
    <lineage>
        <taxon>Archaea</taxon>
        <taxon>Methanobacteriati</taxon>
        <taxon>Methanobacteriota</taxon>
        <taxon>Stenosarchaea group</taxon>
        <taxon>Methanomicrobia</taxon>
        <taxon>Methanotrichales</taxon>
        <taxon>Methanotrichaceae</taxon>
        <taxon>Methanocrinis</taxon>
    </lineage>
</organism>
<sequence length="502" mass="58889">MRILLDTNIFIYREDDDLLSDNIQKLSKILNQKDSEVLIHPSSLEDIKRDRDERRRHLVLSKIHAYPILDNPPDPNKNIEYINKIGVAAGIHDQMDNKILYSVYTDAVDFLITEDREIHKKARDLNINDRVLLIDDAVRIFEDIYKEVQVVTPPALREDYVYNLDLSDPIFDSLKEEYHPEFEDWFKKISKEPRKCWVHYRENGKIGALLIYKSENDPISDTIPKFAKEWRLKICTFKVTHVGQKIGELFIKLSVDFALKNNLSEIYLTHFTQEEDRLVELITEYGFHKGGVIDKIGANGKVEDVFIKKLLVDSEESKSLTPIEITKEFYPSFYDGPEVRKFVVPILPKYHSMLFTEFPKRQHTLSEFTGEFVVEGNTIKKAYISHSKIRQIKPGDLVIFYRSKDMKMLTSLGVVDDVYLDIENTEDIIKIVSKRTVYSQEELEGMKKPVMIILFRHHFHLTKPLELSDLDMRPPQSITEIPHEKYIKIRDKGEIDERYTVH</sequence>
<comment type="caution">
    <text evidence="1">The sequence shown here is derived from an EMBL/GenBank/DDBJ whole genome shotgun (WGS) entry which is preliminary data.</text>
</comment>
<dbReference type="RefSeq" id="WP_316966961.1">
    <property type="nucleotide sequence ID" value="NZ_JARFPK010000031.1"/>
</dbReference>
<dbReference type="SUPFAM" id="SSF55729">
    <property type="entry name" value="Acyl-CoA N-acyltransferases (Nat)"/>
    <property type="match status" value="1"/>
</dbReference>
<reference evidence="1 2" key="1">
    <citation type="submission" date="2023-03" db="EMBL/GenBank/DDBJ databases">
        <title>WGS of Methanotrichaceae archaeon Mx.</title>
        <authorList>
            <person name="Sorokin D.Y."/>
            <person name="Merkel A.Y."/>
        </authorList>
    </citation>
    <scope>NUCLEOTIDE SEQUENCE [LARGE SCALE GENOMIC DNA]</scope>
    <source>
        <strain evidence="1 2">Mx</strain>
    </source>
</reference>
<accession>A0ABT5X9H1</accession>
<evidence type="ECO:0000313" key="2">
    <source>
        <dbReference type="Proteomes" id="UP001220010"/>
    </source>
</evidence>
<name>A0ABT5X9H1_9EURY</name>
<dbReference type="CDD" id="cd18699">
    <property type="entry name" value="PIN_VapC_like"/>
    <property type="match status" value="1"/>
</dbReference>
<gene>
    <name evidence="1" type="ORF">P0O15_08605</name>
</gene>
<proteinExistence type="predicted"/>
<keyword evidence="2" id="KW-1185">Reference proteome</keyword>
<protein>
    <submittedName>
        <fullName evidence="1">PIN domain-containing protein</fullName>
    </submittedName>
</protein>
<dbReference type="Gene3D" id="3.40.630.30">
    <property type="match status" value="1"/>
</dbReference>
<dbReference type="Proteomes" id="UP001220010">
    <property type="component" value="Unassembled WGS sequence"/>
</dbReference>